<feature type="non-terminal residue" evidence="3">
    <location>
        <position position="183"/>
    </location>
</feature>
<evidence type="ECO:0000259" key="2">
    <source>
        <dbReference type="Pfam" id="PF21365"/>
    </source>
</evidence>
<name>A0A699URH1_TANCI</name>
<gene>
    <name evidence="3" type="ORF">Tci_896100</name>
</gene>
<dbReference type="EMBL" id="BKCJ011350049">
    <property type="protein sequence ID" value="GFD24131.1"/>
    <property type="molecule type" value="Genomic_DNA"/>
</dbReference>
<dbReference type="PANTHER" id="PTHR43863">
    <property type="entry name" value="HYDROLASE, PUTATIVE (AFU_ORTHOLOGUE AFUA_1G03140)-RELATED"/>
    <property type="match status" value="1"/>
</dbReference>
<dbReference type="InterPro" id="IPR051816">
    <property type="entry name" value="Glycosyl_Hydrolase_31"/>
</dbReference>
<dbReference type="Pfam" id="PF21365">
    <property type="entry name" value="Glyco_hydro_31_3rd"/>
    <property type="match status" value="1"/>
</dbReference>
<dbReference type="Pfam" id="PF17137">
    <property type="entry name" value="DUF5110"/>
    <property type="match status" value="1"/>
</dbReference>
<dbReference type="InterPro" id="IPR048395">
    <property type="entry name" value="Glyco_hydro_31_C"/>
</dbReference>
<sequence length="183" mass="20611">MWQVTHQAGTPMRALAMDFANDPKVSDMATEYMFGPAFLVCPVTEAQYVNRPDKNVPVPPDFSKTKGVEVYLPAGVSWFDFWTGKRQTGGQTVQRETPIDVMPLYVRAGSVLPLGPHQQYTGEKADAPLEIRVYPGANGEFTLYEDENDNYNYEKGAFATIRMRWDDKARQLTFDNRTGSFPG</sequence>
<proteinExistence type="predicted"/>
<protein>
    <submittedName>
        <fullName evidence="3">Probable glucan 1,3-alpha-glucosidase</fullName>
    </submittedName>
</protein>
<feature type="domain" description="DUF5110" evidence="1">
    <location>
        <begin position="128"/>
        <end position="183"/>
    </location>
</feature>
<feature type="domain" description="Glycosyl hydrolase family 31 C-terminal" evidence="2">
    <location>
        <begin position="10"/>
        <end position="112"/>
    </location>
</feature>
<dbReference type="SUPFAM" id="SSF51011">
    <property type="entry name" value="Glycosyl hydrolase domain"/>
    <property type="match status" value="1"/>
</dbReference>
<evidence type="ECO:0000259" key="1">
    <source>
        <dbReference type="Pfam" id="PF17137"/>
    </source>
</evidence>
<dbReference type="AlphaFoldDB" id="A0A699URH1"/>
<accession>A0A699URH1</accession>
<dbReference type="InterPro" id="IPR013780">
    <property type="entry name" value="Glyco_hydro_b"/>
</dbReference>
<evidence type="ECO:0000313" key="3">
    <source>
        <dbReference type="EMBL" id="GFD24131.1"/>
    </source>
</evidence>
<dbReference type="Gene3D" id="2.60.40.1180">
    <property type="entry name" value="Golgi alpha-mannosidase II"/>
    <property type="match status" value="2"/>
</dbReference>
<comment type="caution">
    <text evidence="3">The sequence shown here is derived from an EMBL/GenBank/DDBJ whole genome shotgun (WGS) entry which is preliminary data.</text>
</comment>
<dbReference type="InterPro" id="IPR033403">
    <property type="entry name" value="DUF5110"/>
</dbReference>
<organism evidence="3">
    <name type="scientific">Tanacetum cinerariifolium</name>
    <name type="common">Dalmatian daisy</name>
    <name type="synonym">Chrysanthemum cinerariifolium</name>
    <dbReference type="NCBI Taxonomy" id="118510"/>
    <lineage>
        <taxon>Eukaryota</taxon>
        <taxon>Viridiplantae</taxon>
        <taxon>Streptophyta</taxon>
        <taxon>Embryophyta</taxon>
        <taxon>Tracheophyta</taxon>
        <taxon>Spermatophyta</taxon>
        <taxon>Magnoliopsida</taxon>
        <taxon>eudicotyledons</taxon>
        <taxon>Gunneridae</taxon>
        <taxon>Pentapetalae</taxon>
        <taxon>asterids</taxon>
        <taxon>campanulids</taxon>
        <taxon>Asterales</taxon>
        <taxon>Asteraceae</taxon>
        <taxon>Asteroideae</taxon>
        <taxon>Anthemideae</taxon>
        <taxon>Anthemidinae</taxon>
        <taxon>Tanacetum</taxon>
    </lineage>
</organism>
<reference evidence="3" key="1">
    <citation type="journal article" date="2019" name="Sci. Rep.">
        <title>Draft genome of Tanacetum cinerariifolium, the natural source of mosquito coil.</title>
        <authorList>
            <person name="Yamashiro T."/>
            <person name="Shiraishi A."/>
            <person name="Satake H."/>
            <person name="Nakayama K."/>
        </authorList>
    </citation>
    <scope>NUCLEOTIDE SEQUENCE</scope>
</reference>
<dbReference type="PANTHER" id="PTHR43863:SF2">
    <property type="entry name" value="MALTASE-GLUCOAMYLASE"/>
    <property type="match status" value="1"/>
</dbReference>